<gene>
    <name evidence="2" type="ORF">MTR67_044328</name>
</gene>
<keyword evidence="3" id="KW-1185">Reference proteome</keyword>
<name>A0AAF0ZV69_SOLVR</name>
<organism evidence="2 3">
    <name type="scientific">Solanum verrucosum</name>
    <dbReference type="NCBI Taxonomy" id="315347"/>
    <lineage>
        <taxon>Eukaryota</taxon>
        <taxon>Viridiplantae</taxon>
        <taxon>Streptophyta</taxon>
        <taxon>Embryophyta</taxon>
        <taxon>Tracheophyta</taxon>
        <taxon>Spermatophyta</taxon>
        <taxon>Magnoliopsida</taxon>
        <taxon>eudicotyledons</taxon>
        <taxon>Gunneridae</taxon>
        <taxon>Pentapetalae</taxon>
        <taxon>asterids</taxon>
        <taxon>lamiids</taxon>
        <taxon>Solanales</taxon>
        <taxon>Solanaceae</taxon>
        <taxon>Solanoideae</taxon>
        <taxon>Solaneae</taxon>
        <taxon>Solanum</taxon>
    </lineage>
</organism>
<sequence length="86" mass="9656">MSPSPHPLSEQKQGYPSPKEKVKSRDLGEAVTKKQKIVDVEHYEEMAVKKQDLIDDGENHNPRGKKFASAEKGQTNGLQTNTFNSF</sequence>
<evidence type="ECO:0000313" key="2">
    <source>
        <dbReference type="EMBL" id="WMV50943.1"/>
    </source>
</evidence>
<feature type="compositionally biased region" description="Basic and acidic residues" evidence="1">
    <location>
        <begin position="18"/>
        <end position="30"/>
    </location>
</feature>
<proteinExistence type="predicted"/>
<reference evidence="2" key="1">
    <citation type="submission" date="2023-08" db="EMBL/GenBank/DDBJ databases">
        <title>A de novo genome assembly of Solanum verrucosum Schlechtendal, a Mexican diploid species geographically isolated from the other diploid A-genome species in potato relatives.</title>
        <authorList>
            <person name="Hosaka K."/>
        </authorList>
    </citation>
    <scope>NUCLEOTIDE SEQUENCE</scope>
    <source>
        <tissue evidence="2">Young leaves</tissue>
    </source>
</reference>
<feature type="region of interest" description="Disordered" evidence="1">
    <location>
        <begin position="55"/>
        <end position="86"/>
    </location>
</feature>
<accession>A0AAF0ZV69</accession>
<feature type="region of interest" description="Disordered" evidence="1">
    <location>
        <begin position="1"/>
        <end position="30"/>
    </location>
</feature>
<dbReference type="EMBL" id="CP133621">
    <property type="protein sequence ID" value="WMV50943.1"/>
    <property type="molecule type" value="Genomic_DNA"/>
</dbReference>
<protein>
    <submittedName>
        <fullName evidence="2">Uncharacterized protein</fullName>
    </submittedName>
</protein>
<dbReference type="AlphaFoldDB" id="A0AAF0ZV69"/>
<evidence type="ECO:0000313" key="3">
    <source>
        <dbReference type="Proteomes" id="UP001234989"/>
    </source>
</evidence>
<feature type="compositionally biased region" description="Polar residues" evidence="1">
    <location>
        <begin position="72"/>
        <end position="86"/>
    </location>
</feature>
<dbReference type="Proteomes" id="UP001234989">
    <property type="component" value="Chromosome 10"/>
</dbReference>
<evidence type="ECO:0000256" key="1">
    <source>
        <dbReference type="SAM" id="MobiDB-lite"/>
    </source>
</evidence>